<evidence type="ECO:0000313" key="4">
    <source>
        <dbReference type="EMBL" id="KAE8240925.1"/>
    </source>
</evidence>
<comment type="caution">
    <text evidence="4">The sequence shown here is derived from an EMBL/GenBank/DDBJ whole genome shotgun (WGS) entry which is preliminary data.</text>
</comment>
<evidence type="ECO:0000256" key="2">
    <source>
        <dbReference type="SAM" id="MobiDB-lite"/>
    </source>
</evidence>
<dbReference type="Proteomes" id="UP000077684">
    <property type="component" value="Unassembled WGS sequence"/>
</dbReference>
<dbReference type="AlphaFoldDB" id="A0A8X7MM29"/>
<evidence type="ECO:0000313" key="5">
    <source>
        <dbReference type="Proteomes" id="UP000077684"/>
    </source>
</evidence>
<keyword evidence="5" id="KW-1185">Reference proteome</keyword>
<evidence type="ECO:0000256" key="1">
    <source>
        <dbReference type="SAM" id="Coils"/>
    </source>
</evidence>
<feature type="region of interest" description="Disordered" evidence="2">
    <location>
        <begin position="1"/>
        <end position="28"/>
    </location>
</feature>
<name>A0A8X7MM29_9BASI</name>
<dbReference type="InterPro" id="IPR005162">
    <property type="entry name" value="Retrotrans_gag_dom"/>
</dbReference>
<organism evidence="4 5">
    <name type="scientific">Tilletia controversa</name>
    <name type="common">dwarf bunt fungus</name>
    <dbReference type="NCBI Taxonomy" id="13291"/>
    <lineage>
        <taxon>Eukaryota</taxon>
        <taxon>Fungi</taxon>
        <taxon>Dikarya</taxon>
        <taxon>Basidiomycota</taxon>
        <taxon>Ustilaginomycotina</taxon>
        <taxon>Exobasidiomycetes</taxon>
        <taxon>Tilletiales</taxon>
        <taxon>Tilletiaceae</taxon>
        <taxon>Tilletia</taxon>
    </lineage>
</organism>
<feature type="compositionally biased region" description="Basic and acidic residues" evidence="2">
    <location>
        <begin position="68"/>
        <end position="87"/>
    </location>
</feature>
<accession>A0A8X7MM29</accession>
<sequence length="575" mass="63515">MPPKQTTEGEPITGAAASGSPTRASTQPTMSDLALMLERMELKVDGLQETQAAADARIAGLTSRISTVERSRDQRAPSPDTVRRDQVESSTEFVADRQLPAPIARVLPPHITSVLQPIAEDSFADQSLSQRLIDPGVPDSDRMRILEEDFEEQAARGGRKVENDALWRAAYEIVRRDNPGVNRAERFRLAKAMVDEQSLKFAATAPPPPRKFGAGSDKDDRLISLSGLQRITQLAEDTYEAWSDDLWSYLSSNPKARAMIFNNCSLGYDRRLDDELGGLLGLTVDNYYKKTTITVLRKQGETRGTVIFAQLKADVNRDSVSRRSLLRQKMLATVQKSAEGIQEYAERHRTLFAQLGNIDDTLNEPEKVEAFLKGLTPGFSGLKEALYTSQFTSGRALTLNETVNFMMTMEEKRTLGTMTAPPQVLPRFGARQAAVDVDEEAPNTLQLEHLTEEEAHAFVAHFNSKFRPGSRPGFGTRSSPPSGHPQEADWFAGECNFCLNPGHREARCRMRARLLDGAGPGSKYDKDVKPAARAVSGEDVMEEVDARLAQLFPQTYGSDSKVEARVGQVLSGNLE</sequence>
<reference evidence="4" key="2">
    <citation type="journal article" date="2019" name="IMA Fungus">
        <title>Genome sequencing and comparison of five Tilletia species to identify candidate genes for the detection of regulated species infecting wheat.</title>
        <authorList>
            <person name="Nguyen H.D.T."/>
            <person name="Sultana T."/>
            <person name="Kesanakurti P."/>
            <person name="Hambleton S."/>
        </authorList>
    </citation>
    <scope>NUCLEOTIDE SEQUENCE</scope>
    <source>
        <strain evidence="4">DAOMC 236426</strain>
    </source>
</reference>
<dbReference type="EMBL" id="LWDE02001434">
    <property type="protein sequence ID" value="KAE8240925.1"/>
    <property type="molecule type" value="Genomic_DNA"/>
</dbReference>
<gene>
    <name evidence="4" type="ORF">A4X06_0g7728</name>
</gene>
<dbReference type="Pfam" id="PF03732">
    <property type="entry name" value="Retrotrans_gag"/>
    <property type="match status" value="1"/>
</dbReference>
<feature type="coiled-coil region" evidence="1">
    <location>
        <begin position="30"/>
        <end position="57"/>
    </location>
</feature>
<protein>
    <recommendedName>
        <fullName evidence="3">Retrotransposon gag domain-containing protein</fullName>
    </recommendedName>
</protein>
<feature type="compositionally biased region" description="Polar residues" evidence="2">
    <location>
        <begin position="19"/>
        <end position="28"/>
    </location>
</feature>
<proteinExistence type="predicted"/>
<reference evidence="4" key="1">
    <citation type="submission" date="2016-04" db="EMBL/GenBank/DDBJ databases">
        <authorList>
            <person name="Nguyen H.D."/>
            <person name="Samba Siva P."/>
            <person name="Cullis J."/>
            <person name="Levesque C.A."/>
            <person name="Hambleton S."/>
        </authorList>
    </citation>
    <scope>NUCLEOTIDE SEQUENCE</scope>
    <source>
        <strain evidence="4">DAOMC 236426</strain>
    </source>
</reference>
<keyword evidence="1" id="KW-0175">Coiled coil</keyword>
<feature type="region of interest" description="Disordered" evidence="2">
    <location>
        <begin position="68"/>
        <end position="91"/>
    </location>
</feature>
<evidence type="ECO:0000259" key="3">
    <source>
        <dbReference type="Pfam" id="PF03732"/>
    </source>
</evidence>
<feature type="domain" description="Retrotransposon gag" evidence="3">
    <location>
        <begin position="303"/>
        <end position="376"/>
    </location>
</feature>